<dbReference type="AlphaFoldDB" id="A0A6G1IXN6"/>
<dbReference type="InterPro" id="IPR018465">
    <property type="entry name" value="Scm3/HJURP"/>
</dbReference>
<feature type="compositionally biased region" description="Basic and acidic residues" evidence="1">
    <location>
        <begin position="118"/>
        <end position="137"/>
    </location>
</feature>
<evidence type="ECO:0000313" key="3">
    <source>
        <dbReference type="Proteomes" id="UP000799291"/>
    </source>
</evidence>
<proteinExistence type="predicted"/>
<dbReference type="GO" id="GO:0046982">
    <property type="term" value="F:protein heterodimerization activity"/>
    <property type="evidence" value="ECO:0007669"/>
    <property type="project" value="InterPro"/>
</dbReference>
<sequence>MEPPAKRLRILQSVEVDETNPDYIAAKEKQRAKLKGKFENIFTKYEALPEAMTDEIDMRTGEIVVDRGHMRRLNREYLQRLGRRGRRPGQLLDDLIRDGPDDATNDDDEESTEEDARDELAPSKSPEPRNRKRDAPKNEPILVTEAPPVHTSPSGPPTAQVDMPPPYTPASAANTSNTQAPIPNTLGPAVDWTKLVQFPQTPDGQLARSIFIEQMSHAFQQAITPILSNMFSVALGQQQQDATITQTISAAVVEEAPMPATSMSQAPLPPESSDISIAVQSSPLPVRASSPRCRRFVAKGVYVQARQKRQSSSPALLQNDISVLSNSDEQVENPDSVASERRGRTAKYIFTEEDDSYMIEQRTIFNNTWPEIKSSRAKWSEWPLNVFHSHWAKCLKSKASIVGGTEGPILETYTQMIQPQEEFRPRRSRMKEKRPLKFPASAVLRTSSPPISHHLPTPSSSEHGGAKDTAEQREDPAIEHIEDLIASGGHFDEDERDLLSLAGDDDLMENNQGGDHDTTEAIIPSIETDPPGDRDGTAKPTFTEPDISDITTKPEPLVKSPAIITSSPSRPKRKTKPIDFQVDSASEDDLDPVGTDSPSINTHKKPSKIRRPLQSHQGNPRSDLIAPTIEPDELLAPAPATPYIKRKSRTPPRNFLLATPTFHTPHSAPQPTTLHSSSVKTKATPMARSVFLKKVKQSWAISGRKATPVPKTLVKQRTFTAVKRKRGWDEEEGGGDELAI</sequence>
<dbReference type="EMBL" id="MU005586">
    <property type="protein sequence ID" value="KAF2682700.1"/>
    <property type="molecule type" value="Genomic_DNA"/>
</dbReference>
<feature type="compositionally biased region" description="Basic residues" evidence="1">
    <location>
        <begin position="426"/>
        <end position="436"/>
    </location>
</feature>
<dbReference type="Gene3D" id="1.10.20.10">
    <property type="entry name" value="Histone, subunit A"/>
    <property type="match status" value="1"/>
</dbReference>
<feature type="compositionally biased region" description="Polar residues" evidence="1">
    <location>
        <begin position="661"/>
        <end position="681"/>
    </location>
</feature>
<feature type="region of interest" description="Disordered" evidence="1">
    <location>
        <begin position="421"/>
        <end position="472"/>
    </location>
</feature>
<feature type="compositionally biased region" description="Polar residues" evidence="1">
    <location>
        <begin position="171"/>
        <end position="180"/>
    </location>
</feature>
<dbReference type="InterPro" id="IPR009072">
    <property type="entry name" value="Histone-fold"/>
</dbReference>
<organism evidence="2 3">
    <name type="scientific">Lentithecium fluviatile CBS 122367</name>
    <dbReference type="NCBI Taxonomy" id="1168545"/>
    <lineage>
        <taxon>Eukaryota</taxon>
        <taxon>Fungi</taxon>
        <taxon>Dikarya</taxon>
        <taxon>Ascomycota</taxon>
        <taxon>Pezizomycotina</taxon>
        <taxon>Dothideomycetes</taxon>
        <taxon>Pleosporomycetidae</taxon>
        <taxon>Pleosporales</taxon>
        <taxon>Massarineae</taxon>
        <taxon>Lentitheciaceae</taxon>
        <taxon>Lentithecium</taxon>
    </lineage>
</organism>
<feature type="region of interest" description="Disordered" evidence="1">
    <location>
        <begin position="89"/>
        <end position="180"/>
    </location>
</feature>
<evidence type="ECO:0000256" key="1">
    <source>
        <dbReference type="SAM" id="MobiDB-lite"/>
    </source>
</evidence>
<dbReference type="Pfam" id="PF10384">
    <property type="entry name" value="Scm3"/>
    <property type="match status" value="1"/>
</dbReference>
<feature type="compositionally biased region" description="Acidic residues" evidence="1">
    <location>
        <begin position="101"/>
        <end position="117"/>
    </location>
</feature>
<evidence type="ECO:0000313" key="2">
    <source>
        <dbReference type="EMBL" id="KAF2682700.1"/>
    </source>
</evidence>
<dbReference type="OrthoDB" id="2420608at2759"/>
<dbReference type="GO" id="GO:0005634">
    <property type="term" value="C:nucleus"/>
    <property type="evidence" value="ECO:0007669"/>
    <property type="project" value="InterPro"/>
</dbReference>
<dbReference type="GO" id="GO:0042393">
    <property type="term" value="F:histone binding"/>
    <property type="evidence" value="ECO:0007669"/>
    <property type="project" value="InterPro"/>
</dbReference>
<feature type="compositionally biased region" description="Basic residues" evidence="1">
    <location>
        <begin position="602"/>
        <end position="613"/>
    </location>
</feature>
<gene>
    <name evidence="2" type="ORF">K458DRAFT_488460</name>
</gene>
<keyword evidence="3" id="KW-1185">Reference proteome</keyword>
<protein>
    <recommendedName>
        <fullName evidence="4">Myb-like domain-containing protein</fullName>
    </recommendedName>
</protein>
<feature type="region of interest" description="Disordered" evidence="1">
    <location>
        <begin position="505"/>
        <end position="681"/>
    </location>
</feature>
<dbReference type="Proteomes" id="UP000799291">
    <property type="component" value="Unassembled WGS sequence"/>
</dbReference>
<reference evidence="2" key="1">
    <citation type="journal article" date="2020" name="Stud. Mycol.">
        <title>101 Dothideomycetes genomes: a test case for predicting lifestyles and emergence of pathogens.</title>
        <authorList>
            <person name="Haridas S."/>
            <person name="Albert R."/>
            <person name="Binder M."/>
            <person name="Bloem J."/>
            <person name="Labutti K."/>
            <person name="Salamov A."/>
            <person name="Andreopoulos B."/>
            <person name="Baker S."/>
            <person name="Barry K."/>
            <person name="Bills G."/>
            <person name="Bluhm B."/>
            <person name="Cannon C."/>
            <person name="Castanera R."/>
            <person name="Culley D."/>
            <person name="Daum C."/>
            <person name="Ezra D."/>
            <person name="Gonzalez J."/>
            <person name="Henrissat B."/>
            <person name="Kuo A."/>
            <person name="Liang C."/>
            <person name="Lipzen A."/>
            <person name="Lutzoni F."/>
            <person name="Magnuson J."/>
            <person name="Mondo S."/>
            <person name="Nolan M."/>
            <person name="Ohm R."/>
            <person name="Pangilinan J."/>
            <person name="Park H.-J."/>
            <person name="Ramirez L."/>
            <person name="Alfaro M."/>
            <person name="Sun H."/>
            <person name="Tritt A."/>
            <person name="Yoshinaga Y."/>
            <person name="Zwiers L.-H."/>
            <person name="Turgeon B."/>
            <person name="Goodwin S."/>
            <person name="Spatafora J."/>
            <person name="Crous P."/>
            <person name="Grigoriev I."/>
        </authorList>
    </citation>
    <scope>NUCLEOTIDE SEQUENCE</scope>
    <source>
        <strain evidence="2">CBS 122367</strain>
    </source>
</reference>
<evidence type="ECO:0008006" key="4">
    <source>
        <dbReference type="Google" id="ProtNLM"/>
    </source>
</evidence>
<name>A0A6G1IXN6_9PLEO</name>
<accession>A0A6G1IXN6</accession>